<dbReference type="Proteomes" id="UP000428330">
    <property type="component" value="Chromosome"/>
</dbReference>
<evidence type="ECO:0000313" key="4">
    <source>
        <dbReference type="Proteomes" id="UP000428330"/>
    </source>
</evidence>
<dbReference type="AlphaFoldDB" id="A0A6I6ISX3"/>
<keyword evidence="1" id="KW-1133">Transmembrane helix</keyword>
<feature type="domain" description="DUF2726" evidence="2">
    <location>
        <begin position="99"/>
        <end position="211"/>
    </location>
</feature>
<organism evidence="3 4">
    <name type="scientific">Roseovarius faecimaris</name>
    <dbReference type="NCBI Taxonomy" id="2494550"/>
    <lineage>
        <taxon>Bacteria</taxon>
        <taxon>Pseudomonadati</taxon>
        <taxon>Pseudomonadota</taxon>
        <taxon>Alphaproteobacteria</taxon>
        <taxon>Rhodobacterales</taxon>
        <taxon>Roseobacteraceae</taxon>
        <taxon>Roseovarius</taxon>
    </lineage>
</organism>
<sequence length="236" mass="26890">MIKDCFQMDQLPDALHRIFGEENLETLAVFLFVFLAAFVVLKSLIKPARRRQRYRSQPGQWTGKPKLKVIGGKQTNSYQDMSDPTNQMEAVARVRFRRKKLLNGSEDRLFNLVDEILQTTYPDLRLMAQTSLGEVIEPVSQDKRHWARAQASVNSKRLDMAIFNTHGMLLAAIEFQGSGHYSQKTFMRDAVKKEALRRAGITLIEVPNNYSSESINALLRQHLPTAGPDNRSSPKT</sequence>
<dbReference type="InterPro" id="IPR024402">
    <property type="entry name" value="DUF2726"/>
</dbReference>
<evidence type="ECO:0000256" key="1">
    <source>
        <dbReference type="SAM" id="Phobius"/>
    </source>
</evidence>
<dbReference type="RefSeq" id="WP_157707300.1">
    <property type="nucleotide sequence ID" value="NZ_CP034348.1"/>
</dbReference>
<name>A0A6I6ISX3_9RHOB</name>
<protein>
    <submittedName>
        <fullName evidence="3">DUF2726 domain-containing protein</fullName>
    </submittedName>
</protein>
<gene>
    <name evidence="3" type="ORF">EI983_10145</name>
</gene>
<dbReference type="KEGG" id="rom:EI983_10145"/>
<keyword evidence="1" id="KW-0472">Membrane</keyword>
<feature type="transmembrane region" description="Helical" evidence="1">
    <location>
        <begin position="27"/>
        <end position="45"/>
    </location>
</feature>
<evidence type="ECO:0000313" key="3">
    <source>
        <dbReference type="EMBL" id="QGX98617.1"/>
    </source>
</evidence>
<dbReference type="OrthoDB" id="5679025at2"/>
<keyword evidence="1" id="KW-0812">Transmembrane</keyword>
<accession>A0A6I6ISX3</accession>
<proteinExistence type="predicted"/>
<dbReference type="Pfam" id="PF10881">
    <property type="entry name" value="DUF2726"/>
    <property type="match status" value="1"/>
</dbReference>
<dbReference type="EMBL" id="CP034348">
    <property type="protein sequence ID" value="QGX98617.1"/>
    <property type="molecule type" value="Genomic_DNA"/>
</dbReference>
<keyword evidence="4" id="KW-1185">Reference proteome</keyword>
<evidence type="ECO:0000259" key="2">
    <source>
        <dbReference type="Pfam" id="PF10881"/>
    </source>
</evidence>
<reference evidence="4" key="1">
    <citation type="submission" date="2018-12" db="EMBL/GenBank/DDBJ databases">
        <title>Complete genome sequence of Roseovarius sp. MME-070.</title>
        <authorList>
            <person name="Nam Y.-D."/>
            <person name="Kang J."/>
            <person name="Chung W.-H."/>
            <person name="Park Y.S."/>
        </authorList>
    </citation>
    <scope>NUCLEOTIDE SEQUENCE [LARGE SCALE GENOMIC DNA]</scope>
    <source>
        <strain evidence="4">MME-070</strain>
    </source>
</reference>